<keyword evidence="3" id="KW-1185">Reference proteome</keyword>
<organism evidence="2 3">
    <name type="scientific">Phytohabitans kaempferiae</name>
    <dbReference type="NCBI Taxonomy" id="1620943"/>
    <lineage>
        <taxon>Bacteria</taxon>
        <taxon>Bacillati</taxon>
        <taxon>Actinomycetota</taxon>
        <taxon>Actinomycetes</taxon>
        <taxon>Micromonosporales</taxon>
        <taxon>Micromonosporaceae</taxon>
    </lineage>
</organism>
<dbReference type="EMBL" id="JBHLUH010000061">
    <property type="protein sequence ID" value="MFC0531779.1"/>
    <property type="molecule type" value="Genomic_DNA"/>
</dbReference>
<gene>
    <name evidence="2" type="ORF">ACFFIA_29440</name>
</gene>
<dbReference type="Pfam" id="PF13466">
    <property type="entry name" value="STAS_2"/>
    <property type="match status" value="1"/>
</dbReference>
<dbReference type="RefSeq" id="WP_377256804.1">
    <property type="nucleotide sequence ID" value="NZ_JBHLUH010000061.1"/>
</dbReference>
<dbReference type="CDD" id="cd07043">
    <property type="entry name" value="STAS_anti-anti-sigma_factors"/>
    <property type="match status" value="1"/>
</dbReference>
<protein>
    <submittedName>
        <fullName evidence="2">STAS domain-containing protein</fullName>
    </submittedName>
</protein>
<evidence type="ECO:0000313" key="2">
    <source>
        <dbReference type="EMBL" id="MFC0531779.1"/>
    </source>
</evidence>
<dbReference type="Gene3D" id="3.30.750.24">
    <property type="entry name" value="STAS domain"/>
    <property type="match status" value="1"/>
</dbReference>
<evidence type="ECO:0000259" key="1">
    <source>
        <dbReference type="PROSITE" id="PS50801"/>
    </source>
</evidence>
<reference evidence="2 3" key="1">
    <citation type="submission" date="2024-09" db="EMBL/GenBank/DDBJ databases">
        <authorList>
            <person name="Sun Q."/>
            <person name="Mori K."/>
        </authorList>
    </citation>
    <scope>NUCLEOTIDE SEQUENCE [LARGE SCALE GENOMIC DNA]</scope>
    <source>
        <strain evidence="2 3">TBRC 3947</strain>
    </source>
</reference>
<evidence type="ECO:0000313" key="3">
    <source>
        <dbReference type="Proteomes" id="UP001589867"/>
    </source>
</evidence>
<dbReference type="SUPFAM" id="SSF52091">
    <property type="entry name" value="SpoIIaa-like"/>
    <property type="match status" value="1"/>
</dbReference>
<dbReference type="InterPro" id="IPR058548">
    <property type="entry name" value="MlaB-like_STAS"/>
</dbReference>
<sequence>MSAVTQPAAGPVSVPVLELYLTERLDLGCLAPVRAALDAAVRLCPDRLVLDMARCAAIDAAGVALLLDVHRQLVRVGARLTLRAPTPRLRRILRISRVDQVLHVVPEEAPAAGRPVERSGGAW</sequence>
<proteinExistence type="predicted"/>
<comment type="caution">
    <text evidence="2">The sequence shown here is derived from an EMBL/GenBank/DDBJ whole genome shotgun (WGS) entry which is preliminary data.</text>
</comment>
<dbReference type="InterPro" id="IPR002645">
    <property type="entry name" value="STAS_dom"/>
</dbReference>
<dbReference type="InterPro" id="IPR036513">
    <property type="entry name" value="STAS_dom_sf"/>
</dbReference>
<dbReference type="PROSITE" id="PS50801">
    <property type="entry name" value="STAS"/>
    <property type="match status" value="1"/>
</dbReference>
<name>A0ABV6MB89_9ACTN</name>
<feature type="domain" description="STAS" evidence="1">
    <location>
        <begin position="16"/>
        <end position="102"/>
    </location>
</feature>
<accession>A0ABV6MB89</accession>
<dbReference type="Proteomes" id="UP001589867">
    <property type="component" value="Unassembled WGS sequence"/>
</dbReference>